<dbReference type="EMBL" id="BK015744">
    <property type="protein sequence ID" value="DAE22991.1"/>
    <property type="molecule type" value="Genomic_DNA"/>
</dbReference>
<keyword evidence="2" id="KW-1245">Viral tail assembly</keyword>
<reference evidence="5" key="1">
    <citation type="journal article" date="2021" name="Proc. Natl. Acad. Sci. U.S.A.">
        <title>A Catalog of Tens of Thousands of Viruses from Human Metagenomes Reveals Hidden Associations with Chronic Diseases.</title>
        <authorList>
            <person name="Tisza M.J."/>
            <person name="Buck C.B."/>
        </authorList>
    </citation>
    <scope>NUCLEOTIDE SEQUENCE</scope>
    <source>
        <strain evidence="5">Ct2u94</strain>
    </source>
</reference>
<dbReference type="InterPro" id="IPR051220">
    <property type="entry name" value="TFA_Chaperone"/>
</dbReference>
<evidence type="ECO:0000313" key="5">
    <source>
        <dbReference type="EMBL" id="DAE22991.1"/>
    </source>
</evidence>
<dbReference type="Pfam" id="PF02413">
    <property type="entry name" value="Caudo_TAP"/>
    <property type="match status" value="1"/>
</dbReference>
<evidence type="ECO:0000256" key="1">
    <source>
        <dbReference type="ARBA" id="ARBA00008579"/>
    </source>
</evidence>
<evidence type="ECO:0000256" key="4">
    <source>
        <dbReference type="ARBA" id="ARBA00023186"/>
    </source>
</evidence>
<dbReference type="PANTHER" id="PTHR34413">
    <property type="entry name" value="PROPHAGE TAIL FIBER ASSEMBLY PROTEIN HOMOLOG TFAE-RELATED-RELATED"/>
    <property type="match status" value="1"/>
</dbReference>
<evidence type="ECO:0000256" key="3">
    <source>
        <dbReference type="ARBA" id="ARBA00023138"/>
    </source>
</evidence>
<dbReference type="GO" id="GO:0098004">
    <property type="term" value="P:virus tail fiber assembly"/>
    <property type="evidence" value="ECO:0007669"/>
    <property type="project" value="UniProtKB-KW"/>
</dbReference>
<sequence>MLKLNKLDKNGVFISDYITEDESRPENWTADLVGNGFYKAVYKNAVKDTSTGEWSGGEWIEEGGPSMQENQLNAEAMLKVLRDEANSATYPLSLKIMAGRKLTTSEAEKLNAWIDYTDALDAIDTSNAPDIKWPAKP</sequence>
<proteinExistence type="inferred from homology"/>
<organism evidence="5">
    <name type="scientific">Siphoviridae sp. ct2u94</name>
    <dbReference type="NCBI Taxonomy" id="2826277"/>
    <lineage>
        <taxon>Viruses</taxon>
        <taxon>Duplodnaviria</taxon>
        <taxon>Heunggongvirae</taxon>
        <taxon>Uroviricota</taxon>
        <taxon>Caudoviricetes</taxon>
    </lineage>
</organism>
<dbReference type="PANTHER" id="PTHR34413:SF2">
    <property type="entry name" value="PROPHAGE TAIL FIBER ASSEMBLY PROTEIN HOMOLOG TFAE-RELATED"/>
    <property type="match status" value="1"/>
</dbReference>
<keyword evidence="3" id="KW-1246">Viral tail fiber assembly</keyword>
<accession>A0A8S5QUL9</accession>
<protein>
    <submittedName>
        <fullName evidence="5">Tail fiber assembly protein</fullName>
    </submittedName>
</protein>
<comment type="similarity">
    <text evidence="1">Belongs to the tfa family.</text>
</comment>
<dbReference type="InterPro" id="IPR003458">
    <property type="entry name" value="Phage_T4_Gp38_tail_assem"/>
</dbReference>
<keyword evidence="4" id="KW-0143">Chaperone</keyword>
<name>A0A8S5QUL9_9CAUD</name>
<keyword evidence="2" id="KW-1188">Viral release from host cell</keyword>
<evidence type="ECO:0000256" key="2">
    <source>
        <dbReference type="ARBA" id="ARBA00022465"/>
    </source>
</evidence>